<evidence type="ECO:0000313" key="2">
    <source>
        <dbReference type="Proteomes" id="UP000027135"/>
    </source>
</evidence>
<dbReference type="eggNOG" id="KOG1101">
    <property type="taxonomic scope" value="Eukaryota"/>
</dbReference>
<name>A0A067QYF3_ZOONE</name>
<dbReference type="AlphaFoldDB" id="A0A067QYF3"/>
<accession>A0A067QYF3</accession>
<dbReference type="InParanoid" id="A0A067QYF3"/>
<evidence type="ECO:0000313" key="1">
    <source>
        <dbReference type="EMBL" id="KDR11282.1"/>
    </source>
</evidence>
<protein>
    <submittedName>
        <fullName evidence="1">Apoptosis 1 inhibitor</fullName>
    </submittedName>
</protein>
<dbReference type="STRING" id="136037.A0A067QYF3"/>
<keyword evidence="2" id="KW-1185">Reference proteome</keyword>
<dbReference type="Proteomes" id="UP000027135">
    <property type="component" value="Unassembled WGS sequence"/>
</dbReference>
<dbReference type="PROSITE" id="PS50143">
    <property type="entry name" value="BIR_REPEAT_2"/>
    <property type="match status" value="1"/>
</dbReference>
<organism evidence="1 2">
    <name type="scientific">Zootermopsis nevadensis</name>
    <name type="common">Dampwood termite</name>
    <dbReference type="NCBI Taxonomy" id="136037"/>
    <lineage>
        <taxon>Eukaryota</taxon>
        <taxon>Metazoa</taxon>
        <taxon>Ecdysozoa</taxon>
        <taxon>Arthropoda</taxon>
        <taxon>Hexapoda</taxon>
        <taxon>Insecta</taxon>
        <taxon>Pterygota</taxon>
        <taxon>Neoptera</taxon>
        <taxon>Polyneoptera</taxon>
        <taxon>Dictyoptera</taxon>
        <taxon>Blattodea</taxon>
        <taxon>Blattoidea</taxon>
        <taxon>Termitoidae</taxon>
        <taxon>Termopsidae</taxon>
        <taxon>Zootermopsis</taxon>
    </lineage>
</organism>
<dbReference type="Pfam" id="PF00653">
    <property type="entry name" value="BIR"/>
    <property type="match status" value="1"/>
</dbReference>
<dbReference type="Gene3D" id="1.10.1170.10">
    <property type="entry name" value="Inhibitor Of Apoptosis Protein (2mihbC-IAP-1), Chain A"/>
    <property type="match status" value="1"/>
</dbReference>
<proteinExistence type="predicted"/>
<sequence length="109" mass="12189">MWLQCAFCGVQVGHWEERDDPFTDHQRWAPFCGFVRGLPVGNIPINSDGHPEKQESRDYVCGPSLEFRPNSGSEQAVSSGVHHNLLTPEELQKHGINQSCGPMHPSHNT</sequence>
<dbReference type="InterPro" id="IPR001370">
    <property type="entry name" value="BIR_rpt"/>
</dbReference>
<dbReference type="SUPFAM" id="SSF57924">
    <property type="entry name" value="Inhibitor of apoptosis (IAP) repeat"/>
    <property type="match status" value="1"/>
</dbReference>
<gene>
    <name evidence="1" type="ORF">L798_14801</name>
</gene>
<reference evidence="1 2" key="1">
    <citation type="journal article" date="2014" name="Nat. Commun.">
        <title>Molecular traces of alternative social organization in a termite genome.</title>
        <authorList>
            <person name="Terrapon N."/>
            <person name="Li C."/>
            <person name="Robertson H.M."/>
            <person name="Ji L."/>
            <person name="Meng X."/>
            <person name="Booth W."/>
            <person name="Chen Z."/>
            <person name="Childers C.P."/>
            <person name="Glastad K.M."/>
            <person name="Gokhale K."/>
            <person name="Gowin J."/>
            <person name="Gronenberg W."/>
            <person name="Hermansen R.A."/>
            <person name="Hu H."/>
            <person name="Hunt B.G."/>
            <person name="Huylmans A.K."/>
            <person name="Khalil S.M."/>
            <person name="Mitchell R.D."/>
            <person name="Munoz-Torres M.C."/>
            <person name="Mustard J.A."/>
            <person name="Pan H."/>
            <person name="Reese J.T."/>
            <person name="Scharf M.E."/>
            <person name="Sun F."/>
            <person name="Vogel H."/>
            <person name="Xiao J."/>
            <person name="Yang W."/>
            <person name="Yang Z."/>
            <person name="Yang Z."/>
            <person name="Zhou J."/>
            <person name="Zhu J."/>
            <person name="Brent C.S."/>
            <person name="Elsik C.G."/>
            <person name="Goodisman M.A."/>
            <person name="Liberles D.A."/>
            <person name="Roe R.M."/>
            <person name="Vargo E.L."/>
            <person name="Vilcinskas A."/>
            <person name="Wang J."/>
            <person name="Bornberg-Bauer E."/>
            <person name="Korb J."/>
            <person name="Zhang G."/>
            <person name="Liebig J."/>
        </authorList>
    </citation>
    <scope>NUCLEOTIDE SEQUENCE [LARGE SCALE GENOMIC DNA]</scope>
    <source>
        <tissue evidence="1">Whole organism</tissue>
    </source>
</reference>
<dbReference type="EMBL" id="KK853107">
    <property type="protein sequence ID" value="KDR11282.1"/>
    <property type="molecule type" value="Genomic_DNA"/>
</dbReference>